<reference evidence="4" key="1">
    <citation type="submission" date="2014-09" db="EMBL/GenBank/DDBJ databases">
        <title>Genome sequence of the luminous mushroom Mycena chlorophos for searching fungal bioluminescence genes.</title>
        <authorList>
            <person name="Tanaka Y."/>
            <person name="Kasuga D."/>
            <person name="Oba Y."/>
            <person name="Hase S."/>
            <person name="Sato K."/>
            <person name="Oba Y."/>
            <person name="Sakakibara Y."/>
        </authorList>
    </citation>
    <scope>NUCLEOTIDE SEQUENCE</scope>
</reference>
<dbReference type="EMBL" id="DF841095">
    <property type="protein sequence ID" value="GAT45347.1"/>
    <property type="molecule type" value="Genomic_DNA"/>
</dbReference>
<evidence type="ECO:0000256" key="3">
    <source>
        <dbReference type="PROSITE-ProRule" id="PRU00023"/>
    </source>
</evidence>
<evidence type="ECO:0000313" key="5">
    <source>
        <dbReference type="Proteomes" id="UP000815677"/>
    </source>
</evidence>
<keyword evidence="5" id="KW-1185">Reference proteome</keyword>
<evidence type="ECO:0000313" key="4">
    <source>
        <dbReference type="EMBL" id="GAT45347.1"/>
    </source>
</evidence>
<dbReference type="PANTHER" id="PTHR24198:SF165">
    <property type="entry name" value="ANKYRIN REPEAT-CONTAINING PROTEIN-RELATED"/>
    <property type="match status" value="1"/>
</dbReference>
<dbReference type="SUPFAM" id="SSF48403">
    <property type="entry name" value="Ankyrin repeat"/>
    <property type="match status" value="1"/>
</dbReference>
<dbReference type="InterPro" id="IPR002110">
    <property type="entry name" value="Ankyrin_rpt"/>
</dbReference>
<sequence length="444" mass="48915">MTCKSPSSTVLLSRLKSSPTWSVVCRFRVISLSGRMDRLSVEVVLLVGSHLPFPSLVALSETSKWLRYCVDPLLERELAVAWKRHGSFLLDKHARKNNVPLTRKLLSPPYSVQNTSSGDEPALRHLLHASVCSGSVEMATMLIDDFGADPRGLERGDGNPNAIHLAAQAGQVAIAKLLLSRGIPITTTYTYRAGPNLGRARNNTMDAAARAGHPSFVEFLLKQNIEWPLDDSLVLALEEGHIGVLQTLLDAGASLEKIDDPSQELYYAFLRACNAGHTEAIRWVFDHGARFPPTTTNPYGFVNGPLLSALRANRPNPDVMSTLIEHGGGSPLVISNTQEIVNELVKVAQEARRDLSSFNNSSDSESEDWARRIRRIRNRARGHRARNEPELWKGNPTGARRFHALCDHIVPLLLENGLDADLLASELQQPDIPDSIAREMTKSA</sequence>
<evidence type="ECO:0000256" key="2">
    <source>
        <dbReference type="ARBA" id="ARBA00023043"/>
    </source>
</evidence>
<keyword evidence="2 3" id="KW-0040">ANK repeat</keyword>
<accession>A0ABQ0L2G7</accession>
<name>A0ABQ0L2G7_MYCCL</name>
<gene>
    <name evidence="4" type="ORF">MCHLO_02933</name>
</gene>
<evidence type="ECO:0000256" key="1">
    <source>
        <dbReference type="ARBA" id="ARBA00022737"/>
    </source>
</evidence>
<dbReference type="InterPro" id="IPR036770">
    <property type="entry name" value="Ankyrin_rpt-contain_sf"/>
</dbReference>
<proteinExistence type="predicted"/>
<dbReference type="SMART" id="SM00248">
    <property type="entry name" value="ANK"/>
    <property type="match status" value="6"/>
</dbReference>
<protein>
    <recommendedName>
        <fullName evidence="6">Ankyrin</fullName>
    </recommendedName>
</protein>
<keyword evidence="1" id="KW-0677">Repeat</keyword>
<feature type="repeat" description="ANK" evidence="3">
    <location>
        <begin position="158"/>
        <end position="190"/>
    </location>
</feature>
<dbReference type="PROSITE" id="PS50088">
    <property type="entry name" value="ANK_REPEAT"/>
    <property type="match status" value="1"/>
</dbReference>
<dbReference type="Pfam" id="PF12796">
    <property type="entry name" value="Ank_2"/>
    <property type="match status" value="1"/>
</dbReference>
<dbReference type="Gene3D" id="1.25.40.20">
    <property type="entry name" value="Ankyrin repeat-containing domain"/>
    <property type="match status" value="1"/>
</dbReference>
<dbReference type="PANTHER" id="PTHR24198">
    <property type="entry name" value="ANKYRIN REPEAT AND PROTEIN KINASE DOMAIN-CONTAINING PROTEIN"/>
    <property type="match status" value="1"/>
</dbReference>
<dbReference type="Proteomes" id="UP000815677">
    <property type="component" value="Unassembled WGS sequence"/>
</dbReference>
<organism evidence="4 5">
    <name type="scientific">Mycena chlorophos</name>
    <name type="common">Agaric fungus</name>
    <name type="synonym">Agaricus chlorophos</name>
    <dbReference type="NCBI Taxonomy" id="658473"/>
    <lineage>
        <taxon>Eukaryota</taxon>
        <taxon>Fungi</taxon>
        <taxon>Dikarya</taxon>
        <taxon>Basidiomycota</taxon>
        <taxon>Agaricomycotina</taxon>
        <taxon>Agaricomycetes</taxon>
        <taxon>Agaricomycetidae</taxon>
        <taxon>Agaricales</taxon>
        <taxon>Marasmiineae</taxon>
        <taxon>Mycenaceae</taxon>
        <taxon>Mycena</taxon>
    </lineage>
</organism>
<evidence type="ECO:0008006" key="6">
    <source>
        <dbReference type="Google" id="ProtNLM"/>
    </source>
</evidence>